<keyword evidence="3" id="KW-0963">Cytoplasm</keyword>
<dbReference type="InterPro" id="IPR050774">
    <property type="entry name" value="KCMF1/Dystrophin"/>
</dbReference>
<feature type="coiled-coil region" evidence="10">
    <location>
        <begin position="409"/>
        <end position="436"/>
    </location>
</feature>
<evidence type="ECO:0000256" key="2">
    <source>
        <dbReference type="ARBA" id="ARBA00004278"/>
    </source>
</evidence>
<evidence type="ECO:0000259" key="12">
    <source>
        <dbReference type="PROSITE" id="PS50135"/>
    </source>
</evidence>
<dbReference type="SMART" id="SM00291">
    <property type="entry name" value="ZnF_ZZ"/>
    <property type="match status" value="1"/>
</dbReference>
<evidence type="ECO:0000256" key="10">
    <source>
        <dbReference type="SAM" id="Coils"/>
    </source>
</evidence>
<evidence type="ECO:0000313" key="13">
    <source>
        <dbReference type="EMBL" id="KAA0199728.1"/>
    </source>
</evidence>
<evidence type="ECO:0000256" key="6">
    <source>
        <dbReference type="ARBA" id="ARBA00022833"/>
    </source>
</evidence>
<dbReference type="Gene3D" id="3.30.60.90">
    <property type="match status" value="1"/>
</dbReference>
<feature type="compositionally biased region" description="Polar residues" evidence="11">
    <location>
        <begin position="747"/>
        <end position="765"/>
    </location>
</feature>
<dbReference type="GO" id="GO:0045202">
    <property type="term" value="C:synapse"/>
    <property type="evidence" value="ECO:0007669"/>
    <property type="project" value="GOC"/>
</dbReference>
<sequence>MNQRSAELNEIISDTQRLKELEREVDRWINKAESELDVIDPNGETKVDSAKQSPRRLLRRLDANRRKRLQDLSECLTGPAKEAWTQYRKDAEALTKRFKQEDNSKIQADMDHYSQRWNELHERLLLLNQWTSSQSEYRLDSPDPDADRIVLTKQSKTPNSESNLQESSLAERLDHVERRLNQLGVLDSELQRRATMASEKVALVERRCQMVNELQHLQTELNVISTQLATSGAKQSNNELTSLTTDNELMQRWRQLRDRMTAFRQSFQTGQSQHGHFLSKLKQLNSWVSHRDAAFRAIICPLHGDLLFIMKMRELMLNLFRELELQRAEVEVALHQGRIQYGEEHVDNFESEVESDSSELGLGKYTEADGPGSSSVPGTQDEQTKRVLRRIRRYLYHLKKRWTVLNSNMMDYKQQLDSLSERLANFQSLFNDAVEQVRSAHTVTMRWIPVENIEVERLETELEQVQSFYEACEPLTVLLCNLDRQLLQFRDAAVIIDPGVITQQATLRSDFDQVRLITESRIHAINRALSSVRSQAQRGPALSRTPSCRQTATGVVRTPEGTQASVVISPPPVDPQVPLSVDSLSISIIAESLKLIGHSQPIEGPHTDPFDRTINVPQIVDCLLQLFNRANAAYSSHAIAQTKTTGITNLDPQSGFDDPLNPGYSPRKTPPNSRCSTLPPGAKPSEAADSDPPRGRNSITKCGRGFRRSSSAQRASRRNTPTGPNGCGPIRQESTAQSRMHTEPMLNESNRSASLPESVQMSTLNGPHPLFTSPRHGSNKLKRSHPTGPTKHPVNVCVDLTLNWLLNVYDRMRKGNIRAISFKVALTILSIANLDDKYRYLFSLIADSTGCVTEQRLSALLYECILIPRNLGEGGWIGKEDFTTTVKLCFSQVLEIARGSERQQGSSPYRSQTIPVRHFLTWLRFGPQTIMWLPLLHRVLLAEQMVHPVRCGVCQAHPIVGLRYRCLRCLNFDLCQQCFFSGRTARSHKLTHPMQEYCSNSTSSDSFRDFTRIVRNRFRSRDRIQRTDAAQSALGRPNFQNTGSSRGRSRCCETATFSEDKPRPAPKFGTDLASLLPQDPTIESLEGCGEIFRGYAFESPGPMISSSQKPQITEPLISRPMSTQLTMATERRQPPRAASDTRQIPLTYKDISTPVDDRIVVPLAAGRGSVPLADDEHHLIAKYSRELRQQSEPELTPRQPTHPSHTPTNHGLMDRSTISDGFPHFPNAVGVGGVSETQTGHLSLDRKQVNRTSGSQSVPYGVSPGQLDTSSANYGGGISCLDSAPTTYYDPHFTYRPTPQSLGYPVSSNQSLPRDQSYDPYGVHRLQRSYSLRARSQPPPDANWQSLLHTPTAQVDAKPQWYPTQSGYPQSAAQTIHSLEEERRALLTEYDRLRQRGMGPSMQYTSRTQTQQAQQRFARMQLQYQLMQQQELHRSNMSRGYSQRLPLQRPPSAGPFYPNTTSTVIGRFNYGGSLGRANSVANGFGHLGDMYGSEPRVGDPGIVLGTDVFGQTNAEFQTASAVAAPGDVAATEARLLREHKGRLEVRMQQLEDHNRQLEQQLQRLRQYLVGAPVGTTPSGPLGPGGNSKVSAELLLDPNILRQAQKLCNNNIPSLGSSDQTQTDITENKTPASIRSRHTKYAPVSFGDSSSRANTRVEPLLTRIPLGGLQSKDERTSEMGERYHTTPIQP</sequence>
<dbReference type="PROSITE" id="PS50135">
    <property type="entry name" value="ZF_ZZ_2"/>
    <property type="match status" value="1"/>
</dbReference>
<dbReference type="InterPro" id="IPR011992">
    <property type="entry name" value="EF-hand-dom_pair"/>
</dbReference>
<evidence type="ECO:0000256" key="3">
    <source>
        <dbReference type="ARBA" id="ARBA00022490"/>
    </source>
</evidence>
<evidence type="ECO:0000256" key="8">
    <source>
        <dbReference type="ARBA" id="ARBA00023212"/>
    </source>
</evidence>
<feature type="coiled-coil region" evidence="10">
    <location>
        <begin position="1376"/>
        <end position="1430"/>
    </location>
</feature>
<dbReference type="InterPro" id="IPR043145">
    <property type="entry name" value="Znf_ZZ_sf"/>
</dbReference>
<dbReference type="GO" id="GO:0005886">
    <property type="term" value="C:plasma membrane"/>
    <property type="evidence" value="ECO:0007669"/>
    <property type="project" value="TreeGrafter"/>
</dbReference>
<feature type="compositionally biased region" description="Polar residues" evidence="11">
    <location>
        <begin position="1297"/>
        <end position="1314"/>
    </location>
</feature>
<feature type="coiled-coil region" evidence="10">
    <location>
        <begin position="1533"/>
        <end position="1567"/>
    </location>
</feature>
<feature type="region of interest" description="Disordered" evidence="11">
    <location>
        <begin position="647"/>
        <end position="790"/>
    </location>
</feature>
<dbReference type="PANTHER" id="PTHR12268">
    <property type="entry name" value="E3 UBIQUITIN-PROTEIN LIGASE KCMF1"/>
    <property type="match status" value="1"/>
</dbReference>
<feature type="region of interest" description="Disordered" evidence="11">
    <location>
        <begin position="1027"/>
        <end position="1050"/>
    </location>
</feature>
<comment type="subcellular location">
    <subcellularLocation>
        <location evidence="2">Cell membrane</location>
        <location evidence="2">Sarcolemma</location>
        <topology evidence="2">Peripheral membrane protein</topology>
        <orientation evidence="2">Cytoplasmic side</orientation>
    </subcellularLocation>
    <subcellularLocation>
        <location evidence="1">Cytoplasm</location>
        <location evidence="1">Cytoskeleton</location>
    </subcellularLocation>
</comment>
<dbReference type="GO" id="GO:0099536">
    <property type="term" value="P:synaptic signaling"/>
    <property type="evidence" value="ECO:0007669"/>
    <property type="project" value="TreeGrafter"/>
</dbReference>
<evidence type="ECO:0000256" key="7">
    <source>
        <dbReference type="ARBA" id="ARBA00022837"/>
    </source>
</evidence>
<dbReference type="InterPro" id="IPR015153">
    <property type="entry name" value="EF-hand_dom_typ1"/>
</dbReference>
<keyword evidence="7" id="KW-0106">Calcium</keyword>
<evidence type="ECO:0000313" key="14">
    <source>
        <dbReference type="Proteomes" id="UP000728185"/>
    </source>
</evidence>
<feature type="region of interest" description="Disordered" evidence="11">
    <location>
        <begin position="1666"/>
        <end position="1689"/>
    </location>
</feature>
<feature type="region of interest" description="Disordered" evidence="11">
    <location>
        <begin position="1297"/>
        <end position="1320"/>
    </location>
</feature>
<dbReference type="Gene3D" id="1.10.238.10">
    <property type="entry name" value="EF-hand"/>
    <property type="match status" value="2"/>
</dbReference>
<organism evidence="13 14">
    <name type="scientific">Fasciolopsis buskii</name>
    <dbReference type="NCBI Taxonomy" id="27845"/>
    <lineage>
        <taxon>Eukaryota</taxon>
        <taxon>Metazoa</taxon>
        <taxon>Spiralia</taxon>
        <taxon>Lophotrochozoa</taxon>
        <taxon>Platyhelminthes</taxon>
        <taxon>Trematoda</taxon>
        <taxon>Digenea</taxon>
        <taxon>Plagiorchiida</taxon>
        <taxon>Echinostomata</taxon>
        <taxon>Echinostomatoidea</taxon>
        <taxon>Fasciolidae</taxon>
        <taxon>Fasciolopsis</taxon>
    </lineage>
</organism>
<dbReference type="InterPro" id="IPR000433">
    <property type="entry name" value="Znf_ZZ"/>
</dbReference>
<keyword evidence="8" id="KW-0206">Cytoskeleton</keyword>
<feature type="domain" description="ZZ-type" evidence="12">
    <location>
        <begin position="946"/>
        <end position="1002"/>
    </location>
</feature>
<evidence type="ECO:0000256" key="9">
    <source>
        <dbReference type="PROSITE-ProRule" id="PRU00228"/>
    </source>
</evidence>
<keyword evidence="10" id="KW-0175">Coiled coil</keyword>
<name>A0A8E0VL65_9TREM</name>
<keyword evidence="14" id="KW-1185">Reference proteome</keyword>
<dbReference type="GO" id="GO:0008270">
    <property type="term" value="F:zinc ion binding"/>
    <property type="evidence" value="ECO:0007669"/>
    <property type="project" value="UniProtKB-KW"/>
</dbReference>
<evidence type="ECO:0000256" key="4">
    <source>
        <dbReference type="ARBA" id="ARBA00022723"/>
    </source>
</evidence>
<comment type="caution">
    <text evidence="13">The sequence shown here is derived from an EMBL/GenBank/DDBJ whole genome shotgun (WGS) entry which is preliminary data.</text>
</comment>
<dbReference type="PANTHER" id="PTHR12268:SF14">
    <property type="entry name" value="DYSTROPHIN-1"/>
    <property type="match status" value="1"/>
</dbReference>
<feature type="coiled-coil region" evidence="10">
    <location>
        <begin position="4"/>
        <end position="38"/>
    </location>
</feature>
<dbReference type="Pfam" id="PF00569">
    <property type="entry name" value="ZZ"/>
    <property type="match status" value="1"/>
</dbReference>
<feature type="compositionally biased region" description="Polar residues" evidence="11">
    <location>
        <begin position="372"/>
        <end position="381"/>
    </location>
</feature>
<accession>A0A8E0VL65</accession>
<keyword evidence="4" id="KW-0479">Metal-binding</keyword>
<dbReference type="InterPro" id="IPR015154">
    <property type="entry name" value="EF-hand_dom_typ2"/>
</dbReference>
<feature type="region of interest" description="Disordered" evidence="11">
    <location>
        <begin position="361"/>
        <end position="384"/>
    </location>
</feature>
<evidence type="ECO:0000256" key="5">
    <source>
        <dbReference type="ARBA" id="ARBA00022771"/>
    </source>
</evidence>
<dbReference type="SUPFAM" id="SSF57850">
    <property type="entry name" value="RING/U-box"/>
    <property type="match status" value="1"/>
</dbReference>
<dbReference type="OrthoDB" id="10057795at2759"/>
<dbReference type="EMBL" id="LUCM01000958">
    <property type="protein sequence ID" value="KAA0199728.1"/>
    <property type="molecule type" value="Genomic_DNA"/>
</dbReference>
<gene>
    <name evidence="13" type="ORF">FBUS_01667</name>
</gene>
<feature type="region of interest" description="Disordered" evidence="11">
    <location>
        <begin position="1612"/>
        <end position="1635"/>
    </location>
</feature>
<feature type="compositionally biased region" description="Basic and acidic residues" evidence="11">
    <location>
        <begin position="1670"/>
        <end position="1683"/>
    </location>
</feature>
<dbReference type="Pfam" id="PF09068">
    <property type="entry name" value="EF-hand_2"/>
    <property type="match status" value="1"/>
</dbReference>
<keyword evidence="5 9" id="KW-0863">Zinc-finger</keyword>
<dbReference type="GO" id="GO:0005737">
    <property type="term" value="C:cytoplasm"/>
    <property type="evidence" value="ECO:0007669"/>
    <property type="project" value="UniProtKB-SubCell"/>
</dbReference>
<dbReference type="PROSITE" id="PS01357">
    <property type="entry name" value="ZF_ZZ_1"/>
    <property type="match status" value="1"/>
</dbReference>
<reference evidence="13" key="1">
    <citation type="submission" date="2019-05" db="EMBL/GenBank/DDBJ databases">
        <title>Annotation for the trematode Fasciolopsis buski.</title>
        <authorList>
            <person name="Choi Y.-J."/>
        </authorList>
    </citation>
    <scope>NUCLEOTIDE SEQUENCE</scope>
    <source>
        <strain evidence="13">HT</strain>
        <tissue evidence="13">Whole worm</tissue>
    </source>
</reference>
<evidence type="ECO:0000256" key="11">
    <source>
        <dbReference type="SAM" id="MobiDB-lite"/>
    </source>
</evidence>
<feature type="compositionally biased region" description="Polar residues" evidence="11">
    <location>
        <begin position="1612"/>
        <end position="1632"/>
    </location>
</feature>
<dbReference type="Proteomes" id="UP000728185">
    <property type="component" value="Unassembled WGS sequence"/>
</dbReference>
<dbReference type="Pfam" id="PF09069">
    <property type="entry name" value="EF-hand_3"/>
    <property type="match status" value="1"/>
</dbReference>
<feature type="region of interest" description="Disordered" evidence="11">
    <location>
        <begin position="1187"/>
        <end position="1266"/>
    </location>
</feature>
<evidence type="ECO:0000256" key="1">
    <source>
        <dbReference type="ARBA" id="ARBA00004245"/>
    </source>
</evidence>
<dbReference type="SUPFAM" id="SSF47473">
    <property type="entry name" value="EF-hand"/>
    <property type="match status" value="2"/>
</dbReference>
<proteinExistence type="predicted"/>
<feature type="compositionally biased region" description="Polar residues" evidence="11">
    <location>
        <begin position="1192"/>
        <end position="1209"/>
    </location>
</feature>
<protein>
    <submittedName>
        <fullName evidence="13">Dystrophin</fullName>
    </submittedName>
</protein>
<dbReference type="CDD" id="cd02334">
    <property type="entry name" value="ZZ_dystrophin"/>
    <property type="match status" value="1"/>
</dbReference>
<keyword evidence="6" id="KW-0862">Zinc</keyword>